<keyword evidence="4 8" id="KW-0547">Nucleotide-binding</keyword>
<keyword evidence="5 8" id="KW-0067">ATP-binding</keyword>
<dbReference type="InterPro" id="IPR051786">
    <property type="entry name" value="ASN_synthetase/amidase"/>
</dbReference>
<keyword evidence="10" id="KW-0436">Ligase</keyword>
<dbReference type="SUPFAM" id="SSF56235">
    <property type="entry name" value="N-terminal nucleophile aminohydrolases (Ntn hydrolases)"/>
    <property type="match status" value="1"/>
</dbReference>
<dbReference type="InterPro" id="IPR014729">
    <property type="entry name" value="Rossmann-like_a/b/a_fold"/>
</dbReference>
<proteinExistence type="inferred from homology"/>
<keyword evidence="6" id="KW-0315">Glutamine amidotransferase</keyword>
<dbReference type="GO" id="GO:0006529">
    <property type="term" value="P:asparagine biosynthetic process"/>
    <property type="evidence" value="ECO:0007669"/>
    <property type="project" value="InterPro"/>
</dbReference>
<dbReference type="NCBIfam" id="TIGR01536">
    <property type="entry name" value="asn_synth_AEB"/>
    <property type="match status" value="1"/>
</dbReference>
<evidence type="ECO:0000256" key="5">
    <source>
        <dbReference type="ARBA" id="ARBA00022840"/>
    </source>
</evidence>
<evidence type="ECO:0000256" key="7">
    <source>
        <dbReference type="ARBA" id="ARBA00048741"/>
    </source>
</evidence>
<feature type="binding site" evidence="8">
    <location>
        <begin position="414"/>
        <end position="415"/>
    </location>
    <ligand>
        <name>ATP</name>
        <dbReference type="ChEBI" id="CHEBI:30616"/>
    </ligand>
</feature>
<dbReference type="InterPro" id="IPR017932">
    <property type="entry name" value="GATase_2_dom"/>
</dbReference>
<gene>
    <name evidence="10" type="primary">asnB_3</name>
    <name evidence="10" type="ORF">ERS739220_00106</name>
</gene>
<dbReference type="Proteomes" id="UP000052257">
    <property type="component" value="Unassembled WGS sequence"/>
</dbReference>
<name>A0A9W5EXZ2_CAMHY</name>
<accession>A0A9W5EXZ2</accession>
<dbReference type="Pfam" id="PF00733">
    <property type="entry name" value="Asn_synthase"/>
    <property type="match status" value="1"/>
</dbReference>
<dbReference type="RefSeq" id="WP_059430814.1">
    <property type="nucleotide sequence ID" value="NZ_FAUT01000002.1"/>
</dbReference>
<dbReference type="GO" id="GO:0005829">
    <property type="term" value="C:cytosol"/>
    <property type="evidence" value="ECO:0007669"/>
    <property type="project" value="TreeGrafter"/>
</dbReference>
<comment type="pathway">
    <text evidence="1">Amino-acid biosynthesis; L-asparagine biosynthesis; L-asparagine from L-aspartate (L-Gln route): step 1/1.</text>
</comment>
<dbReference type="EC" id="6.3.5.4" evidence="3"/>
<dbReference type="GO" id="GO:0005524">
    <property type="term" value="F:ATP binding"/>
    <property type="evidence" value="ECO:0007669"/>
    <property type="project" value="UniProtKB-KW"/>
</dbReference>
<feature type="domain" description="Glutamine amidotransferase type-2" evidence="9">
    <location>
        <begin position="2"/>
        <end position="258"/>
    </location>
</feature>
<dbReference type="PIRSF" id="PIRSF001589">
    <property type="entry name" value="Asn_synthetase_glu-h"/>
    <property type="match status" value="1"/>
</dbReference>
<dbReference type="PROSITE" id="PS51278">
    <property type="entry name" value="GATASE_TYPE_2"/>
    <property type="match status" value="1"/>
</dbReference>
<dbReference type="Pfam" id="PF13537">
    <property type="entry name" value="GATase_7"/>
    <property type="match status" value="1"/>
</dbReference>
<dbReference type="PANTHER" id="PTHR43284:SF1">
    <property type="entry name" value="ASPARAGINE SYNTHETASE"/>
    <property type="match status" value="1"/>
</dbReference>
<evidence type="ECO:0000256" key="1">
    <source>
        <dbReference type="ARBA" id="ARBA00005187"/>
    </source>
</evidence>
<dbReference type="InterPro" id="IPR006426">
    <property type="entry name" value="Asn_synth_AEB"/>
</dbReference>
<dbReference type="InterPro" id="IPR033738">
    <property type="entry name" value="AsnB_N"/>
</dbReference>
<dbReference type="InterPro" id="IPR001962">
    <property type="entry name" value="Asn_synthase"/>
</dbReference>
<evidence type="ECO:0000256" key="4">
    <source>
        <dbReference type="ARBA" id="ARBA00022741"/>
    </source>
</evidence>
<comment type="catalytic activity">
    <reaction evidence="7">
        <text>L-aspartate + L-glutamine + ATP + H2O = L-asparagine + L-glutamate + AMP + diphosphate + H(+)</text>
        <dbReference type="Rhea" id="RHEA:12228"/>
        <dbReference type="ChEBI" id="CHEBI:15377"/>
        <dbReference type="ChEBI" id="CHEBI:15378"/>
        <dbReference type="ChEBI" id="CHEBI:29985"/>
        <dbReference type="ChEBI" id="CHEBI:29991"/>
        <dbReference type="ChEBI" id="CHEBI:30616"/>
        <dbReference type="ChEBI" id="CHEBI:33019"/>
        <dbReference type="ChEBI" id="CHEBI:58048"/>
        <dbReference type="ChEBI" id="CHEBI:58359"/>
        <dbReference type="ChEBI" id="CHEBI:456215"/>
        <dbReference type="EC" id="6.3.5.4"/>
    </reaction>
</comment>
<evidence type="ECO:0000313" key="10">
    <source>
        <dbReference type="EMBL" id="CUU68874.1"/>
    </source>
</evidence>
<evidence type="ECO:0000313" key="11">
    <source>
        <dbReference type="Proteomes" id="UP000052257"/>
    </source>
</evidence>
<protein>
    <recommendedName>
        <fullName evidence="3">asparagine synthase (glutamine-hydrolyzing)</fullName>
        <ecNumber evidence="3">6.3.5.4</ecNumber>
    </recommendedName>
</protein>
<dbReference type="Gene3D" id="3.40.50.620">
    <property type="entry name" value="HUPs"/>
    <property type="match status" value="1"/>
</dbReference>
<dbReference type="GO" id="GO:0004066">
    <property type="term" value="F:asparagine synthase (glutamine-hydrolyzing) activity"/>
    <property type="evidence" value="ECO:0007669"/>
    <property type="project" value="UniProtKB-EC"/>
</dbReference>
<sequence length="661" mass="77055">MCGIVGVISLNKKTIDINCIKPMADKIAHRGPDDAGYLCFHTGTKHENKVSFFQNLTDEKFKNIDDMLPAIESISAQRELHLHDYDLYMGHRRLSILDVSYDGHQPMSDLSKNIWIAYNGEIYNFKELRAELEQLGHRFKSKTDTEVIIYAYIEWGIDCIKKFNGMFAFSLYDNFNKKFYLCRDRYGIKPIYYHITKDNTLVYASEIKSILEYKDYKSELDKEALLEYFTFQNIFTNKTLHKNINILEAGCYFEINLLSRDLKKINYWDFDFSASEKLKDEREYIEELDRLFIQAVKRQLVSDVEIGSYLSGGMDSGSITAIASKYIPCLKTFTVGFDLSSASGIELSFDERAKSEYMSYKFKTEHYEMVLKSGDMERCLSDFAHHIEEPRVGQSYPNYYAAKLASKFVKVVLSGAGGDELFAGYPWRYYKAVNNDSFDNYIDKYYGFWKRLIPNKDIKDVFSPILEDTNVWTRDIFSSIFKTPLKAQNAEDYINHSLYFEAKTFLHGLLVVEDKLSMAHSLETRVPFLDNDLVDFAQKIPVQFKLKNINNLININENDIGKLQKTNDGKMILRKAMDRHIPQDINKAVKQGFSSPDSSWFKGDSIEFVKNKLLDDKANIYKYMDKTSTQKLIKEHLNGKENRRLFIWSLLNFEEWNNIYG</sequence>
<comment type="similarity">
    <text evidence="2">Belongs to the asparagine synthetase family.</text>
</comment>
<dbReference type="AlphaFoldDB" id="A0A9W5EXZ2"/>
<dbReference type="CDD" id="cd01991">
    <property type="entry name" value="Asn_synthase_B_C"/>
    <property type="match status" value="1"/>
</dbReference>
<dbReference type="InterPro" id="IPR029055">
    <property type="entry name" value="Ntn_hydrolases_N"/>
</dbReference>
<feature type="binding site" evidence="8">
    <location>
        <position position="335"/>
    </location>
    <ligand>
        <name>ATP</name>
        <dbReference type="ChEBI" id="CHEBI:30616"/>
    </ligand>
</feature>
<dbReference type="CDD" id="cd00712">
    <property type="entry name" value="AsnB"/>
    <property type="match status" value="1"/>
</dbReference>
<evidence type="ECO:0000256" key="6">
    <source>
        <dbReference type="ARBA" id="ARBA00022962"/>
    </source>
</evidence>
<comment type="caution">
    <text evidence="10">The sequence shown here is derived from an EMBL/GenBank/DDBJ whole genome shotgun (WGS) entry which is preliminary data.</text>
</comment>
<dbReference type="EMBL" id="FAUW01000001">
    <property type="protein sequence ID" value="CUU68874.1"/>
    <property type="molecule type" value="Genomic_DNA"/>
</dbReference>
<evidence type="ECO:0000256" key="2">
    <source>
        <dbReference type="ARBA" id="ARBA00005752"/>
    </source>
</evidence>
<dbReference type="PANTHER" id="PTHR43284">
    <property type="entry name" value="ASPARAGINE SYNTHETASE (GLUTAMINE-HYDROLYZING)"/>
    <property type="match status" value="1"/>
</dbReference>
<evidence type="ECO:0000256" key="8">
    <source>
        <dbReference type="PIRSR" id="PIRSR001589-2"/>
    </source>
</evidence>
<evidence type="ECO:0000256" key="3">
    <source>
        <dbReference type="ARBA" id="ARBA00012737"/>
    </source>
</evidence>
<reference evidence="10 11" key="1">
    <citation type="submission" date="2015-11" db="EMBL/GenBank/DDBJ databases">
        <authorList>
            <consortium name="Pathogen Informatics"/>
        </authorList>
    </citation>
    <scope>NUCLEOTIDE SEQUENCE [LARGE SCALE GENOMIC DNA]</scope>
    <source>
        <strain evidence="10 11">006A-0191</strain>
    </source>
</reference>
<evidence type="ECO:0000259" key="9">
    <source>
        <dbReference type="PROSITE" id="PS51278"/>
    </source>
</evidence>
<feature type="binding site" evidence="8">
    <location>
        <position position="144"/>
    </location>
    <ligand>
        <name>L-glutamine</name>
        <dbReference type="ChEBI" id="CHEBI:58359"/>
    </ligand>
</feature>
<dbReference type="SUPFAM" id="SSF52402">
    <property type="entry name" value="Adenine nucleotide alpha hydrolases-like"/>
    <property type="match status" value="1"/>
</dbReference>
<organism evidence="10 11">
    <name type="scientific">Campylobacter hyointestinalis subsp. hyointestinalis</name>
    <dbReference type="NCBI Taxonomy" id="91352"/>
    <lineage>
        <taxon>Bacteria</taxon>
        <taxon>Pseudomonadati</taxon>
        <taxon>Campylobacterota</taxon>
        <taxon>Epsilonproteobacteria</taxon>
        <taxon>Campylobacterales</taxon>
        <taxon>Campylobacteraceae</taxon>
        <taxon>Campylobacter</taxon>
    </lineage>
</organism>
<dbReference type="Gene3D" id="3.60.20.10">
    <property type="entry name" value="Glutamine Phosphoribosylpyrophosphate, subunit 1, domain 1"/>
    <property type="match status" value="1"/>
</dbReference>